<dbReference type="InterPro" id="IPR049438">
    <property type="entry name" value="TreT_GT1"/>
</dbReference>
<keyword evidence="3" id="KW-0808">Transferase</keyword>
<evidence type="ECO:0000256" key="1">
    <source>
        <dbReference type="ARBA" id="ARBA00009481"/>
    </source>
</evidence>
<comment type="similarity">
    <text evidence="1">Belongs to the glycosyltransferase group 1 family. Glycosyltransferase 4 subfamily.</text>
</comment>
<sequence length="714" mass="78924">MPHSLITDDSRHSNGAKFDLHSAANQYIYASKVRHRFQFVIEEGQSERAQQSSGPALSKLWLGLALKQGKEGTLELGFVCHDGTDWTDFAVHELCIRSSESPHDAGSAAQPITDHIVSAIREYERRHRVKFLGAGISSNLALRSPGLSERLWAELDILPIVLPEHDIGLQAAESRDATIEVDEMANMMAKQCITYFGPSGLPTTHFGQFNDVQVDVAGRASHTSLERYARTVDDRTMRAANVYAHSLRLGHKSVAFFTATSTQGGESAMRHALLRFMGVVGVESMWCVPHTRPEVLRVLETNERILRGTARPGQRFTNEQQQIVQDWVVSNAERLWVSDGCPLAPRFRGGASVIVIDDPHMAVLITIAKRLDPQRPVIYRSHIDVKPELVADPSSNTAQVLDWVWSHAGAANTLIGHPVKDVLSQSAPKQSLGHMPATSDWQDGRNKSLSDRDVRYYLQEFNEACHQQRTATLAYPGRDYILQIAPFDSPEAISDALAAYAAFRHHSRFCAGKTTHQTPQLVLCAQYSASDSEQTTVLDRAMADLHNDYPDLVDSVIITHLRPHDQIINALLSCARIALQISTHLDSEITASQALKKGVPVIARDTGAFPLLVHHNVNGFLVHGLDHAADITATADYIDALFVNEEKYEAMSAFASKHISSESGTVGNAMCWMYLLDRLASGHKVAPDGQWISDMAREFAGEPVGIEEVRLARR</sequence>
<reference evidence="6" key="1">
    <citation type="submission" date="2023-08" db="EMBL/GenBank/DDBJ databases">
        <title>Black Yeasts Isolated from many extreme environments.</title>
        <authorList>
            <person name="Coleine C."/>
            <person name="Stajich J.E."/>
            <person name="Selbmann L."/>
        </authorList>
    </citation>
    <scope>NUCLEOTIDE SEQUENCE</scope>
    <source>
        <strain evidence="6">CCFEE 5810</strain>
    </source>
</reference>
<evidence type="ECO:0000313" key="7">
    <source>
        <dbReference type="Proteomes" id="UP001310594"/>
    </source>
</evidence>
<keyword evidence="2" id="KW-0328">Glycosyltransferase</keyword>
<dbReference type="PANTHER" id="PTHR47779:SF1">
    <property type="entry name" value="SYNTHASE (CCG-9), PUTATIVE (AFU_ORTHOLOGUE AFUA_3G12100)-RELATED"/>
    <property type="match status" value="1"/>
</dbReference>
<evidence type="ECO:0000313" key="6">
    <source>
        <dbReference type="EMBL" id="KAK5695384.1"/>
    </source>
</evidence>
<feature type="region of interest" description="Disordered" evidence="4">
    <location>
        <begin position="426"/>
        <end position="446"/>
    </location>
</feature>
<dbReference type="SUPFAM" id="SSF53756">
    <property type="entry name" value="UDP-Glycosyltransferase/glycogen phosphorylase"/>
    <property type="match status" value="1"/>
</dbReference>
<proteinExistence type="inferred from homology"/>
<evidence type="ECO:0000256" key="4">
    <source>
        <dbReference type="SAM" id="MobiDB-lite"/>
    </source>
</evidence>
<comment type="caution">
    <text evidence="6">The sequence shown here is derived from an EMBL/GenBank/DDBJ whole genome shotgun (WGS) entry which is preliminary data.</text>
</comment>
<evidence type="ECO:0000256" key="3">
    <source>
        <dbReference type="ARBA" id="ARBA00022679"/>
    </source>
</evidence>
<name>A0AAN7W6F1_9PEZI</name>
<organism evidence="6 7">
    <name type="scientific">Elasticomyces elasticus</name>
    <dbReference type="NCBI Taxonomy" id="574655"/>
    <lineage>
        <taxon>Eukaryota</taxon>
        <taxon>Fungi</taxon>
        <taxon>Dikarya</taxon>
        <taxon>Ascomycota</taxon>
        <taxon>Pezizomycotina</taxon>
        <taxon>Dothideomycetes</taxon>
        <taxon>Dothideomycetidae</taxon>
        <taxon>Mycosphaerellales</taxon>
        <taxon>Teratosphaeriaceae</taxon>
        <taxon>Elasticomyces</taxon>
    </lineage>
</organism>
<gene>
    <name evidence="6" type="ORF">LTR97_008890</name>
</gene>
<dbReference type="InterPro" id="IPR052078">
    <property type="entry name" value="Trehalose_Metab_GTase"/>
</dbReference>
<evidence type="ECO:0000256" key="2">
    <source>
        <dbReference type="ARBA" id="ARBA00022676"/>
    </source>
</evidence>
<dbReference type="GO" id="GO:0016757">
    <property type="term" value="F:glycosyltransferase activity"/>
    <property type="evidence" value="ECO:0007669"/>
    <property type="project" value="UniProtKB-KW"/>
</dbReference>
<feature type="domain" description="Trehalose synthase N-terminal" evidence="5">
    <location>
        <begin position="258"/>
        <end position="415"/>
    </location>
</feature>
<dbReference type="AlphaFoldDB" id="A0AAN7W6F1"/>
<dbReference type="Proteomes" id="UP001310594">
    <property type="component" value="Unassembled WGS sequence"/>
</dbReference>
<dbReference type="Gene3D" id="3.40.50.2000">
    <property type="entry name" value="Glycogen Phosphorylase B"/>
    <property type="match status" value="2"/>
</dbReference>
<accession>A0AAN7W6F1</accession>
<dbReference type="Pfam" id="PF21269">
    <property type="entry name" value="TreT_GT1"/>
    <property type="match status" value="1"/>
</dbReference>
<evidence type="ECO:0000259" key="5">
    <source>
        <dbReference type="Pfam" id="PF21269"/>
    </source>
</evidence>
<dbReference type="EMBL" id="JAVRQU010000014">
    <property type="protein sequence ID" value="KAK5695384.1"/>
    <property type="molecule type" value="Genomic_DNA"/>
</dbReference>
<protein>
    <recommendedName>
        <fullName evidence="5">Trehalose synthase N-terminal domain-containing protein</fullName>
    </recommendedName>
</protein>
<dbReference type="PANTHER" id="PTHR47779">
    <property type="entry name" value="SYNTHASE (CCG-9), PUTATIVE (AFU_ORTHOLOGUE AFUA_3G12100)-RELATED"/>
    <property type="match status" value="1"/>
</dbReference>